<evidence type="ECO:0000256" key="3">
    <source>
        <dbReference type="ARBA" id="ARBA00022840"/>
    </source>
</evidence>
<dbReference type="PROSITE" id="PS50979">
    <property type="entry name" value="BC"/>
    <property type="match status" value="1"/>
</dbReference>
<evidence type="ECO:0000313" key="5">
    <source>
        <dbReference type="EMBL" id="MDR7269294.1"/>
    </source>
</evidence>
<keyword evidence="6" id="KW-1185">Reference proteome</keyword>
<keyword evidence="2" id="KW-0547">Nucleotide-binding</keyword>
<dbReference type="SUPFAM" id="SSF56059">
    <property type="entry name" value="Glutathione synthetase ATP-binding domain-like"/>
    <property type="match status" value="1"/>
</dbReference>
<feature type="domain" description="Biotin carboxylation" evidence="4">
    <location>
        <begin position="1"/>
        <end position="149"/>
    </location>
</feature>
<evidence type="ECO:0000256" key="1">
    <source>
        <dbReference type="ARBA" id="ARBA00022598"/>
    </source>
</evidence>
<comment type="caution">
    <text evidence="5">The sequence shown here is derived from an EMBL/GenBank/DDBJ whole genome shotgun (WGS) entry which is preliminary data.</text>
</comment>
<protein>
    <submittedName>
        <fullName evidence="5">Biotin carboxylase</fullName>
    </submittedName>
</protein>
<dbReference type="InterPro" id="IPR011764">
    <property type="entry name" value="Biotin_carboxylation_dom"/>
</dbReference>
<dbReference type="InterPro" id="IPR005481">
    <property type="entry name" value="BC-like_N"/>
</dbReference>
<dbReference type="InterPro" id="IPR051602">
    <property type="entry name" value="ACC_Biotin_Carboxylase"/>
</dbReference>
<evidence type="ECO:0000256" key="2">
    <source>
        <dbReference type="ARBA" id="ARBA00022741"/>
    </source>
</evidence>
<evidence type="ECO:0000259" key="4">
    <source>
        <dbReference type="PROSITE" id="PS50979"/>
    </source>
</evidence>
<evidence type="ECO:0000313" key="6">
    <source>
        <dbReference type="Proteomes" id="UP001180453"/>
    </source>
</evidence>
<dbReference type="PANTHER" id="PTHR48095:SF5">
    <property type="entry name" value="BLL7292 PROTEIN"/>
    <property type="match status" value="1"/>
</dbReference>
<dbReference type="SUPFAM" id="SSF52440">
    <property type="entry name" value="PreATP-grasp domain"/>
    <property type="match status" value="1"/>
</dbReference>
<reference evidence="5 6" key="1">
    <citation type="submission" date="2023-07" db="EMBL/GenBank/DDBJ databases">
        <title>Sorghum-associated microbial communities from plants grown in Nebraska, USA.</title>
        <authorList>
            <person name="Schachtman D."/>
        </authorList>
    </citation>
    <scope>NUCLEOTIDE SEQUENCE [LARGE SCALE GENOMIC DNA]</scope>
    <source>
        <strain evidence="5 6">BE314</strain>
    </source>
</reference>
<dbReference type="Proteomes" id="UP001180453">
    <property type="component" value="Unassembled WGS sequence"/>
</dbReference>
<gene>
    <name evidence="5" type="ORF">J2X20_001923</name>
</gene>
<dbReference type="Pfam" id="PF00289">
    <property type="entry name" value="Biotin_carb_N"/>
    <property type="match status" value="1"/>
</dbReference>
<proteinExistence type="predicted"/>
<keyword evidence="1" id="KW-0436">Ligase</keyword>
<dbReference type="EMBL" id="JAVDXU010000001">
    <property type="protein sequence ID" value="MDR7269294.1"/>
    <property type="molecule type" value="Genomic_DNA"/>
</dbReference>
<accession>A0ABU1YKA5</accession>
<dbReference type="Gene3D" id="3.30.470.20">
    <property type="entry name" value="ATP-grasp fold, B domain"/>
    <property type="match status" value="1"/>
</dbReference>
<dbReference type="PANTHER" id="PTHR48095">
    <property type="entry name" value="PYRUVATE CARBOXYLASE SUBUNIT A"/>
    <property type="match status" value="1"/>
</dbReference>
<organism evidence="5 6">
    <name type="scientific">Roseateles saccharophilus</name>
    <name type="common">Pseudomonas saccharophila</name>
    <dbReference type="NCBI Taxonomy" id="304"/>
    <lineage>
        <taxon>Bacteria</taxon>
        <taxon>Pseudomonadati</taxon>
        <taxon>Pseudomonadota</taxon>
        <taxon>Betaproteobacteria</taxon>
        <taxon>Burkholderiales</taxon>
        <taxon>Sphaerotilaceae</taxon>
        <taxon>Roseateles</taxon>
    </lineage>
</organism>
<dbReference type="InterPro" id="IPR016185">
    <property type="entry name" value="PreATP-grasp_dom_sf"/>
</dbReference>
<keyword evidence="3" id="KW-0067">ATP-binding</keyword>
<sequence length="149" mass="15041">MRDLGIAGVAVHAADDAPASMADEVVALPGSGPAAYLDVDGLVAIARRSGCDAVHPGYGFLSERADFARACAAAGLTFIGATPEQLELFGDKARARTLAEECGVPVLSGSPGAVTLDEARTFLAEHGALMLKAIGGGGGARHARRAERG</sequence>
<name>A0ABU1YKA5_ROSSA</name>